<proteinExistence type="predicted"/>
<organism evidence="2 3">
    <name type="scientific">Caenorhabditis remanei</name>
    <name type="common">Caenorhabditis vulgaris</name>
    <dbReference type="NCBI Taxonomy" id="31234"/>
    <lineage>
        <taxon>Eukaryota</taxon>
        <taxon>Metazoa</taxon>
        <taxon>Ecdysozoa</taxon>
        <taxon>Nematoda</taxon>
        <taxon>Chromadorea</taxon>
        <taxon>Rhabditida</taxon>
        <taxon>Rhabditina</taxon>
        <taxon>Rhabditomorpha</taxon>
        <taxon>Rhabditoidea</taxon>
        <taxon>Rhabditidae</taxon>
        <taxon>Peloderinae</taxon>
        <taxon>Caenorhabditis</taxon>
    </lineage>
</organism>
<accession>A0A6A5HSG3</accession>
<protein>
    <recommendedName>
        <fullName evidence="1">MADF domain-containing protein</fullName>
    </recommendedName>
</protein>
<dbReference type="PROSITE" id="PS51029">
    <property type="entry name" value="MADF"/>
    <property type="match status" value="1"/>
</dbReference>
<reference evidence="2 3" key="1">
    <citation type="submission" date="2019-12" db="EMBL/GenBank/DDBJ databases">
        <title>Chromosome-level assembly of the Caenorhabditis remanei genome.</title>
        <authorList>
            <person name="Teterina A.A."/>
            <person name="Willis J.H."/>
            <person name="Phillips P.C."/>
        </authorList>
    </citation>
    <scope>NUCLEOTIDE SEQUENCE [LARGE SCALE GENOMIC DNA]</scope>
    <source>
        <strain evidence="2 3">PX506</strain>
        <tissue evidence="2">Whole organism</tissue>
    </source>
</reference>
<dbReference type="SMART" id="SM00595">
    <property type="entry name" value="MADF"/>
    <property type="match status" value="1"/>
</dbReference>
<name>A0A6A5HSG3_CAERE</name>
<comment type="caution">
    <text evidence="2">The sequence shown here is derived from an EMBL/GenBank/DDBJ whole genome shotgun (WGS) entry which is preliminary data.</text>
</comment>
<dbReference type="AlphaFoldDB" id="A0A6A5HSG3"/>
<dbReference type="KEGG" id="crq:GCK72_001093"/>
<dbReference type="GeneID" id="9801314"/>
<dbReference type="RefSeq" id="XP_003111292.2">
    <property type="nucleotide sequence ID" value="XM_003111244.2"/>
</dbReference>
<evidence type="ECO:0000313" key="2">
    <source>
        <dbReference type="EMBL" id="KAF1769277.1"/>
    </source>
</evidence>
<sequence>MTSENDAQELKKEELIEKGVPLDWLVRAHRATTMETLVYLCHQRHKWINEDQKIILTILQDYEKSGGGLIAENHPPPLRRKRGKHIPAPTFESVMEHQEIYVFSCQLFDLVREEPSIWDKLNCLDFGYHQPMRQAWCSISLKLGGWGAIQHVHMLKQLYRRRRDQYNIDFLRLGKPFQYSEKLSFLKNVLEMSKSDSLNPDISLQDHIDASEPKIEYEEEVKGAPVHIQNIMRQVSEKIDQVAALNRPEVLAQYLSKCCNQVVANREKLASSGLQDKEWIDIRSSDCQLD</sequence>
<gene>
    <name evidence="2" type="ORF">GCK72_001093</name>
</gene>
<evidence type="ECO:0000259" key="1">
    <source>
        <dbReference type="PROSITE" id="PS51029"/>
    </source>
</evidence>
<evidence type="ECO:0000313" key="3">
    <source>
        <dbReference type="Proteomes" id="UP000483820"/>
    </source>
</evidence>
<dbReference type="InterPro" id="IPR006578">
    <property type="entry name" value="MADF-dom"/>
</dbReference>
<dbReference type="CTD" id="9801314"/>
<dbReference type="EMBL" id="WUAV01000001">
    <property type="protein sequence ID" value="KAF1769277.1"/>
    <property type="molecule type" value="Genomic_DNA"/>
</dbReference>
<dbReference type="Proteomes" id="UP000483820">
    <property type="component" value="Chromosome I"/>
</dbReference>
<feature type="domain" description="MADF" evidence="1">
    <location>
        <begin position="106"/>
        <end position="191"/>
    </location>
</feature>